<dbReference type="EMBL" id="WIND01000005">
    <property type="protein sequence ID" value="MSU89813.1"/>
    <property type="molecule type" value="Genomic_DNA"/>
</dbReference>
<evidence type="ECO:0000313" key="2">
    <source>
        <dbReference type="EMBL" id="MSU89813.1"/>
    </source>
</evidence>
<sequence length="136" mass="14657">MGRAFLIRWAAALALVLLTYNPAGFSYVDWVRGGFDQSPALKVLIGLLLFVAYVIYLRATVRSIGIVGIGLVLAIIAALIWVLIEAGIVSVENPSVMAWLGLITLSVVMGVGLSWSIIRRRLSGQLDVDDVEETSA</sequence>
<dbReference type="InterPro" id="IPR045387">
    <property type="entry name" value="DUF6524"/>
</dbReference>
<dbReference type="Proteomes" id="UP000474957">
    <property type="component" value="Unassembled WGS sequence"/>
</dbReference>
<feature type="transmembrane region" description="Helical" evidence="1">
    <location>
        <begin position="96"/>
        <end position="118"/>
    </location>
</feature>
<reference evidence="2 3" key="1">
    <citation type="submission" date="2019-10" db="EMBL/GenBank/DDBJ databases">
        <title>Cognatihalovulum marinum gen. nov. sp. nov., a new member of the family Rhodobacteraceae isolated from deep seawater of the Northwest Indian Ocean.</title>
        <authorList>
            <person name="Ruan C."/>
            <person name="Wang J."/>
            <person name="Zheng X."/>
            <person name="Song L."/>
            <person name="Zhu Y."/>
            <person name="Huang Y."/>
            <person name="Lu Z."/>
            <person name="Du W."/>
            <person name="Huang L."/>
            <person name="Dai X."/>
        </authorList>
    </citation>
    <scope>NUCLEOTIDE SEQUENCE [LARGE SCALE GENOMIC DNA]</scope>
    <source>
        <strain evidence="2 3">2CG4</strain>
    </source>
</reference>
<dbReference type="Pfam" id="PF20134">
    <property type="entry name" value="DUF6524"/>
    <property type="match status" value="1"/>
</dbReference>
<feature type="transmembrane region" description="Helical" evidence="1">
    <location>
        <begin position="64"/>
        <end position="84"/>
    </location>
</feature>
<evidence type="ECO:0000313" key="3">
    <source>
        <dbReference type="Proteomes" id="UP000474957"/>
    </source>
</evidence>
<dbReference type="AlphaFoldDB" id="A0A6L5YZU3"/>
<keyword evidence="3" id="KW-1185">Reference proteome</keyword>
<keyword evidence="1" id="KW-1133">Transmembrane helix</keyword>
<name>A0A6L5YZU3_9RHOB</name>
<protein>
    <submittedName>
        <fullName evidence="2">Uncharacterized protein</fullName>
    </submittedName>
</protein>
<feature type="transmembrane region" description="Helical" evidence="1">
    <location>
        <begin position="40"/>
        <end position="57"/>
    </location>
</feature>
<dbReference type="RefSeq" id="WP_154446289.1">
    <property type="nucleotide sequence ID" value="NZ_WIND01000005.1"/>
</dbReference>
<comment type="caution">
    <text evidence="2">The sequence shown here is derived from an EMBL/GenBank/DDBJ whole genome shotgun (WGS) entry which is preliminary data.</text>
</comment>
<keyword evidence="1" id="KW-0472">Membrane</keyword>
<gene>
    <name evidence="2" type="ORF">GE300_09320</name>
</gene>
<keyword evidence="1" id="KW-0812">Transmembrane</keyword>
<organism evidence="2 3">
    <name type="scientific">Halovulum marinum</name>
    <dbReference type="NCBI Taxonomy" id="2662447"/>
    <lineage>
        <taxon>Bacteria</taxon>
        <taxon>Pseudomonadati</taxon>
        <taxon>Pseudomonadota</taxon>
        <taxon>Alphaproteobacteria</taxon>
        <taxon>Rhodobacterales</taxon>
        <taxon>Paracoccaceae</taxon>
        <taxon>Halovulum</taxon>
    </lineage>
</organism>
<accession>A0A6L5YZU3</accession>
<proteinExistence type="predicted"/>
<evidence type="ECO:0000256" key="1">
    <source>
        <dbReference type="SAM" id="Phobius"/>
    </source>
</evidence>